<accession>A0ABP0L9I4</accession>
<protein>
    <submittedName>
        <fullName evidence="2">Uncharacterized protein</fullName>
    </submittedName>
</protein>
<sequence length="307" mass="34411">MALQTLAFVLAFVPLATGHGYQKYISEYAGDYLKQFGKGSGYQDYIQTYAGMKSDAPKEAQAVSLMAADTSKGHTKKEDESAEGGGYQKYMSQYAGDYQKYMQGQGKGAQGGGQGGDYKKYMSNYGKDFEKYMQGQGKGSQGGDYQKYMSKYTGSYQKYMQGQKEGTQEKKEEDKDTETTPAFLFYAPLLLLSVAGMGSMYVECQRRAGRRQQPEGYLQLEADDRCMIFTTVDWLKSRSNHAASQLLRHLGAELVRRKIAVRFRLDLPLENGQILRLYPERGLDAASAYQQLYQQAAAYQQVAQAGW</sequence>
<proteinExistence type="predicted"/>
<evidence type="ECO:0000256" key="1">
    <source>
        <dbReference type="SAM" id="SignalP"/>
    </source>
</evidence>
<keyword evidence="3" id="KW-1185">Reference proteome</keyword>
<gene>
    <name evidence="2" type="ORF">CCMP2556_LOCUS20047</name>
</gene>
<dbReference type="Proteomes" id="UP001642484">
    <property type="component" value="Unassembled WGS sequence"/>
</dbReference>
<organism evidence="2 3">
    <name type="scientific">Durusdinium trenchii</name>
    <dbReference type="NCBI Taxonomy" id="1381693"/>
    <lineage>
        <taxon>Eukaryota</taxon>
        <taxon>Sar</taxon>
        <taxon>Alveolata</taxon>
        <taxon>Dinophyceae</taxon>
        <taxon>Suessiales</taxon>
        <taxon>Symbiodiniaceae</taxon>
        <taxon>Durusdinium</taxon>
    </lineage>
</organism>
<dbReference type="EMBL" id="CAXAMN010011658">
    <property type="protein sequence ID" value="CAK9035815.1"/>
    <property type="molecule type" value="Genomic_DNA"/>
</dbReference>
<name>A0ABP0L9I4_9DINO</name>
<evidence type="ECO:0000313" key="2">
    <source>
        <dbReference type="EMBL" id="CAK9035815.1"/>
    </source>
</evidence>
<evidence type="ECO:0000313" key="3">
    <source>
        <dbReference type="Proteomes" id="UP001642484"/>
    </source>
</evidence>
<keyword evidence="1" id="KW-0732">Signal</keyword>
<comment type="caution">
    <text evidence="2">The sequence shown here is derived from an EMBL/GenBank/DDBJ whole genome shotgun (WGS) entry which is preliminary data.</text>
</comment>
<reference evidence="2 3" key="1">
    <citation type="submission" date="2024-02" db="EMBL/GenBank/DDBJ databases">
        <authorList>
            <person name="Chen Y."/>
            <person name="Shah S."/>
            <person name="Dougan E. K."/>
            <person name="Thang M."/>
            <person name="Chan C."/>
        </authorList>
    </citation>
    <scope>NUCLEOTIDE SEQUENCE [LARGE SCALE GENOMIC DNA]</scope>
</reference>
<feature type="chain" id="PRO_5046260242" evidence="1">
    <location>
        <begin position="19"/>
        <end position="307"/>
    </location>
</feature>
<feature type="signal peptide" evidence="1">
    <location>
        <begin position="1"/>
        <end position="18"/>
    </location>
</feature>